<proteinExistence type="predicted"/>
<gene>
    <name evidence="1" type="ORF">ID616_15080</name>
</gene>
<evidence type="ECO:0000313" key="2">
    <source>
        <dbReference type="Proteomes" id="UP000516786"/>
    </source>
</evidence>
<evidence type="ECO:0000313" key="1">
    <source>
        <dbReference type="EMBL" id="QOC95457.1"/>
    </source>
</evidence>
<dbReference type="Proteomes" id="UP000516786">
    <property type="component" value="Chromosome"/>
</dbReference>
<protein>
    <submittedName>
        <fullName evidence="1">Uncharacterized protein</fullName>
    </submittedName>
</protein>
<reference evidence="1 2" key="1">
    <citation type="submission" date="2020-09" db="EMBL/GenBank/DDBJ databases">
        <title>Co-existence of a novel multidrug-resistance efflux pump with carbapenem resistance gene blaVIM-2 in one megaplasmid in Pseudomonas putida.</title>
        <authorList>
            <person name="Peng K."/>
            <person name="Li R."/>
        </authorList>
    </citation>
    <scope>NUCLEOTIDE SEQUENCE [LARGE SCALE GENOMIC DNA]</scope>
    <source>
        <strain evidence="1 2">ZXPA-20</strain>
    </source>
</reference>
<accession>A0ABD7B5N1</accession>
<sequence length="144" mass="16184">MAILLPTIINSIFTTAVQAIMDRFTEARYWQSCSVACQSRRCPDASDFSGFAMMASGWLWAFSPPCPEALRKGYCTDLRVRWIPVSFAEQPGWALTERAMEIHTMALRFAGNVVIVSFQPETLLCSGERYAKQKVPHRTGDSEP</sequence>
<name>A0ABD7B5N1_PSEPU</name>
<dbReference type="EMBL" id="CP061723">
    <property type="protein sequence ID" value="QOC95457.1"/>
    <property type="molecule type" value="Genomic_DNA"/>
</dbReference>
<organism evidence="1 2">
    <name type="scientific">Pseudomonas putida</name>
    <name type="common">Arthrobacter siderocapsulatus</name>
    <dbReference type="NCBI Taxonomy" id="303"/>
    <lineage>
        <taxon>Bacteria</taxon>
        <taxon>Pseudomonadati</taxon>
        <taxon>Pseudomonadota</taxon>
        <taxon>Gammaproteobacteria</taxon>
        <taxon>Pseudomonadales</taxon>
        <taxon>Pseudomonadaceae</taxon>
        <taxon>Pseudomonas</taxon>
    </lineage>
</organism>
<dbReference type="AlphaFoldDB" id="A0ABD7B5N1"/>
<dbReference type="RefSeq" id="WP_191086566.1">
    <property type="nucleotide sequence ID" value="NZ_CP061723.1"/>
</dbReference>